<feature type="transmembrane region" description="Helical" evidence="8">
    <location>
        <begin position="130"/>
        <end position="147"/>
    </location>
</feature>
<evidence type="ECO:0000256" key="3">
    <source>
        <dbReference type="ARBA" id="ARBA00022692"/>
    </source>
</evidence>
<feature type="transmembrane region" description="Helical" evidence="8">
    <location>
        <begin position="406"/>
        <end position="423"/>
    </location>
</feature>
<dbReference type="OrthoDB" id="3900342at2759"/>
<evidence type="ECO:0000256" key="1">
    <source>
        <dbReference type="ARBA" id="ARBA00004141"/>
    </source>
</evidence>
<evidence type="ECO:0000256" key="5">
    <source>
        <dbReference type="ARBA" id="ARBA00022989"/>
    </source>
</evidence>
<name>A0A0D2BHP5_9EURO</name>
<feature type="region of interest" description="Disordered" evidence="7">
    <location>
        <begin position="1"/>
        <end position="23"/>
    </location>
</feature>
<dbReference type="HOGENOM" id="CLU_007946_12_0_1"/>
<feature type="transmembrane region" description="Helical" evidence="8">
    <location>
        <begin position="306"/>
        <end position="326"/>
    </location>
</feature>
<protein>
    <recommendedName>
        <fullName evidence="9">Amino acid permease/ SLC12A domain-containing protein</fullName>
    </recommendedName>
</protein>
<feature type="transmembrane region" description="Helical" evidence="8">
    <location>
        <begin position="104"/>
        <end position="123"/>
    </location>
</feature>
<reference evidence="10 11" key="1">
    <citation type="submission" date="2015-01" db="EMBL/GenBank/DDBJ databases">
        <title>The Genome Sequence of Exophiala spinifera CBS89968.</title>
        <authorList>
            <consortium name="The Broad Institute Genomics Platform"/>
            <person name="Cuomo C."/>
            <person name="de Hoog S."/>
            <person name="Gorbushina A."/>
            <person name="Stielow B."/>
            <person name="Teixiera M."/>
            <person name="Abouelleil A."/>
            <person name="Chapman S.B."/>
            <person name="Priest M."/>
            <person name="Young S.K."/>
            <person name="Wortman J."/>
            <person name="Nusbaum C."/>
            <person name="Birren B."/>
        </authorList>
    </citation>
    <scope>NUCLEOTIDE SEQUENCE [LARGE SCALE GENOMIC DNA]</scope>
    <source>
        <strain evidence="10 11">CBS 89968</strain>
    </source>
</reference>
<feature type="transmembrane region" description="Helical" evidence="8">
    <location>
        <begin position="190"/>
        <end position="208"/>
    </location>
</feature>
<keyword evidence="5 8" id="KW-1133">Transmembrane helix</keyword>
<dbReference type="FunFam" id="1.20.1740.10:FF:000017">
    <property type="entry name" value="Amino acid permease"/>
    <property type="match status" value="1"/>
</dbReference>
<dbReference type="Gene3D" id="1.20.1740.10">
    <property type="entry name" value="Amino acid/polyamine transporter I"/>
    <property type="match status" value="1"/>
</dbReference>
<dbReference type="PANTHER" id="PTHR43341">
    <property type="entry name" value="AMINO ACID PERMEASE"/>
    <property type="match status" value="1"/>
</dbReference>
<keyword evidence="4" id="KW-0029">Amino-acid transport</keyword>
<feature type="transmembrane region" description="Helical" evidence="8">
    <location>
        <begin position="477"/>
        <end position="499"/>
    </location>
</feature>
<dbReference type="GO" id="GO:0015171">
    <property type="term" value="F:amino acid transmembrane transporter activity"/>
    <property type="evidence" value="ECO:0007669"/>
    <property type="project" value="TreeGrafter"/>
</dbReference>
<dbReference type="PROSITE" id="PS00218">
    <property type="entry name" value="AMINO_ACID_PERMEASE_1"/>
    <property type="match status" value="1"/>
</dbReference>
<gene>
    <name evidence="10" type="ORF">PV08_10198</name>
</gene>
<dbReference type="STRING" id="91928.A0A0D2BHP5"/>
<dbReference type="Proteomes" id="UP000053328">
    <property type="component" value="Unassembled WGS sequence"/>
</dbReference>
<feature type="transmembrane region" description="Helical" evidence="8">
    <location>
        <begin position="346"/>
        <end position="372"/>
    </location>
</feature>
<feature type="transmembrane region" description="Helical" evidence="8">
    <location>
        <begin position="220"/>
        <end position="241"/>
    </location>
</feature>
<evidence type="ECO:0000256" key="8">
    <source>
        <dbReference type="SAM" id="Phobius"/>
    </source>
</evidence>
<keyword evidence="3 8" id="KW-0812">Transmembrane</keyword>
<keyword evidence="2" id="KW-0813">Transport</keyword>
<evidence type="ECO:0000256" key="4">
    <source>
        <dbReference type="ARBA" id="ARBA00022970"/>
    </source>
</evidence>
<dbReference type="InterPro" id="IPR050524">
    <property type="entry name" value="APC_YAT"/>
</dbReference>
<sequence length="603" mass="65947">MADPEKLDTPSATALKGENGLGEPASLADHVRGRQFSLDAGDRAMVEADQGVLHRSLKGRHMQMIAMQVCSFASIFTASCWQPHGGAIGAGLFIGSGGAFQTGGPAAVLLGFMIIGVMIYLMMQALAELAVLYPINGAFTMYIVRFIDPSWGFACGWQYGIGWLTVLPFEISAACNIIHYWEGVENINNSAWIVPLLFLLVVIQFFGVRGYGEVEFALSLMKIIACIGFMILGIIIDVGGVPTDDRGYIGARYWHSPYSAFLNGFHGFCTVFVTASFAFGGTELTGLAAAETENPKKEIPRATRQVVWRICIFYLVNLFLVGLIVPANSVLYQAEGPSSRRSPFVIAIKLAGIKALPSIFNAVILISVMSVANSCTFGSTRTFQALAQNGMGPKLFAYVDKKGRPLVVVLLQLLFGCVAFVNLDKKNGGTVFDWLLALSGLSSFFIFGSIAIAHIRFRAAWKLQGHSLDELPFKATFGIYGSYVCAVMNLLCLIAQFYVALYPVGGPNLDAETFFKSYLAGPFLVFLYVGWKAWSWFNVKEHRPLYIPIKDIDIYTGLRDTQELISGPDVPPEQRRASILELQEENKKKGALGYAKAAFRSVF</sequence>
<comment type="subcellular location">
    <subcellularLocation>
        <location evidence="1">Membrane</location>
        <topology evidence="1">Multi-pass membrane protein</topology>
    </subcellularLocation>
</comment>
<evidence type="ECO:0000256" key="6">
    <source>
        <dbReference type="ARBA" id="ARBA00023136"/>
    </source>
</evidence>
<feature type="transmembrane region" description="Helical" evidence="8">
    <location>
        <begin position="435"/>
        <end position="457"/>
    </location>
</feature>
<dbReference type="GeneID" id="27337281"/>
<evidence type="ECO:0000256" key="2">
    <source>
        <dbReference type="ARBA" id="ARBA00022448"/>
    </source>
</evidence>
<dbReference type="RefSeq" id="XP_016231115.1">
    <property type="nucleotide sequence ID" value="XM_016384513.1"/>
</dbReference>
<feature type="domain" description="Amino acid permease/ SLC12A" evidence="9">
    <location>
        <begin position="85"/>
        <end position="534"/>
    </location>
</feature>
<dbReference type="InterPro" id="IPR004841">
    <property type="entry name" value="AA-permease/SLC12A_dom"/>
</dbReference>
<dbReference type="InterPro" id="IPR004840">
    <property type="entry name" value="Amino_acid_permease_CS"/>
</dbReference>
<evidence type="ECO:0000259" key="9">
    <source>
        <dbReference type="Pfam" id="PF00324"/>
    </source>
</evidence>
<dbReference type="GO" id="GO:0016020">
    <property type="term" value="C:membrane"/>
    <property type="evidence" value="ECO:0007669"/>
    <property type="project" value="UniProtKB-SubCell"/>
</dbReference>
<organism evidence="10 11">
    <name type="scientific">Exophiala spinifera</name>
    <dbReference type="NCBI Taxonomy" id="91928"/>
    <lineage>
        <taxon>Eukaryota</taxon>
        <taxon>Fungi</taxon>
        <taxon>Dikarya</taxon>
        <taxon>Ascomycota</taxon>
        <taxon>Pezizomycotina</taxon>
        <taxon>Eurotiomycetes</taxon>
        <taxon>Chaetothyriomycetidae</taxon>
        <taxon>Chaetothyriales</taxon>
        <taxon>Herpotrichiellaceae</taxon>
        <taxon>Exophiala</taxon>
    </lineage>
</organism>
<feature type="transmembrane region" description="Helical" evidence="8">
    <location>
        <begin position="261"/>
        <end position="285"/>
    </location>
</feature>
<dbReference type="Pfam" id="PF00324">
    <property type="entry name" value="AA_permease"/>
    <property type="match status" value="1"/>
</dbReference>
<dbReference type="AlphaFoldDB" id="A0A0D2BHP5"/>
<feature type="transmembrane region" description="Helical" evidence="8">
    <location>
        <begin position="519"/>
        <end position="537"/>
    </location>
</feature>
<keyword evidence="6 8" id="KW-0472">Membrane</keyword>
<proteinExistence type="predicted"/>
<accession>A0A0D2BHP5</accession>
<dbReference type="EMBL" id="KN847499">
    <property type="protein sequence ID" value="KIW10899.1"/>
    <property type="molecule type" value="Genomic_DNA"/>
</dbReference>
<dbReference type="PANTHER" id="PTHR43341:SF1">
    <property type="entry name" value="GENERAL AMINO-ACID PERMEASE GAP1"/>
    <property type="match status" value="1"/>
</dbReference>
<evidence type="ECO:0000313" key="10">
    <source>
        <dbReference type="EMBL" id="KIW10899.1"/>
    </source>
</evidence>
<evidence type="ECO:0000256" key="7">
    <source>
        <dbReference type="SAM" id="MobiDB-lite"/>
    </source>
</evidence>
<evidence type="ECO:0000313" key="11">
    <source>
        <dbReference type="Proteomes" id="UP000053328"/>
    </source>
</evidence>
<dbReference type="VEuPathDB" id="FungiDB:PV08_10198"/>
<keyword evidence="11" id="KW-1185">Reference proteome</keyword>
<feature type="transmembrane region" description="Helical" evidence="8">
    <location>
        <begin position="65"/>
        <end position="84"/>
    </location>
</feature>